<protein>
    <submittedName>
        <fullName evidence="1">Uncharacterized protein</fullName>
    </submittedName>
</protein>
<accession>A0A8S9MU99</accession>
<evidence type="ECO:0000313" key="1">
    <source>
        <dbReference type="EMBL" id="KAF3485528.1"/>
    </source>
</evidence>
<dbReference type="EMBL" id="QGKX02002183">
    <property type="protein sequence ID" value="KAF3485528.1"/>
    <property type="molecule type" value="Genomic_DNA"/>
</dbReference>
<sequence>MEEESRARSDLGGCSPEIDRRGMAGEACGTLKSGRRVSASSVLIRRNQPSVGELLLGCNPEILCIEFFQTPGRTPASGSPLGGITCALKSTGVAHSQQASLRQDIDPVIQRSWVPLRPEPHSEPGGGPVPSLQTGLRNLNPELLSYPSSLVGGRPRPRRPFTDPFSSLVPSWGDVPEADSKAVPMVPLRRLCSCFFDNGPLSEIREGDLANMRWKYAINPSVGMRSPTEFERAPYGGAGEVAVYEAYLEAGFWGVIPSLIGKVSSSFGFCPSKYSENSTDFMSGANFGSHRFCHLRSRDGTPPVEEPSRGVRGNYPFGDDWNSRYVFVKIQEPVGYPMSWCTVDVSRSVSFAGDAVAKLNGSSSTIPMGDLPGEQGSLVS</sequence>
<gene>
    <name evidence="1" type="ORF">F2Q69_00052340</name>
</gene>
<reference evidence="1" key="1">
    <citation type="submission" date="2019-12" db="EMBL/GenBank/DDBJ databases">
        <title>Genome sequencing and annotation of Brassica cretica.</title>
        <authorList>
            <person name="Studholme D.J."/>
            <person name="Sarris P."/>
        </authorList>
    </citation>
    <scope>NUCLEOTIDE SEQUENCE</scope>
    <source>
        <strain evidence="1">PFS-109/04</strain>
        <tissue evidence="1">Leaf</tissue>
    </source>
</reference>
<name>A0A8S9MU99_BRACR</name>
<comment type="caution">
    <text evidence="1">The sequence shown here is derived from an EMBL/GenBank/DDBJ whole genome shotgun (WGS) entry which is preliminary data.</text>
</comment>
<dbReference type="PANTHER" id="PTHR31099:SF24">
    <property type="entry name" value="AMINOTRANSFERASE-LIKE PLANT MOBILE DOMAIN-CONTAINING PROTEIN"/>
    <property type="match status" value="1"/>
</dbReference>
<dbReference type="PANTHER" id="PTHR31099">
    <property type="entry name" value="OS06G0165300 PROTEIN"/>
    <property type="match status" value="1"/>
</dbReference>
<dbReference type="Proteomes" id="UP000712600">
    <property type="component" value="Unassembled WGS sequence"/>
</dbReference>
<organism evidence="1 2">
    <name type="scientific">Brassica cretica</name>
    <name type="common">Mustard</name>
    <dbReference type="NCBI Taxonomy" id="69181"/>
    <lineage>
        <taxon>Eukaryota</taxon>
        <taxon>Viridiplantae</taxon>
        <taxon>Streptophyta</taxon>
        <taxon>Embryophyta</taxon>
        <taxon>Tracheophyta</taxon>
        <taxon>Spermatophyta</taxon>
        <taxon>Magnoliopsida</taxon>
        <taxon>eudicotyledons</taxon>
        <taxon>Gunneridae</taxon>
        <taxon>Pentapetalae</taxon>
        <taxon>rosids</taxon>
        <taxon>malvids</taxon>
        <taxon>Brassicales</taxon>
        <taxon>Brassicaceae</taxon>
        <taxon>Brassiceae</taxon>
        <taxon>Brassica</taxon>
    </lineage>
</organism>
<evidence type="ECO:0000313" key="2">
    <source>
        <dbReference type="Proteomes" id="UP000712600"/>
    </source>
</evidence>
<dbReference type="AlphaFoldDB" id="A0A8S9MU99"/>
<proteinExistence type="predicted"/>